<gene>
    <name evidence="1" type="ORF">NEF87_001933</name>
</gene>
<dbReference type="Proteomes" id="UP001208689">
    <property type="component" value="Chromosome"/>
</dbReference>
<dbReference type="EMBL" id="CP104013">
    <property type="protein sequence ID" value="UYP45648.1"/>
    <property type="molecule type" value="Genomic_DNA"/>
</dbReference>
<evidence type="ECO:0000313" key="1">
    <source>
        <dbReference type="EMBL" id="UYP45648.1"/>
    </source>
</evidence>
<name>A0ABY6HQM6_9ARCH</name>
<keyword evidence="2" id="KW-1185">Reference proteome</keyword>
<accession>A0ABY6HQM6</accession>
<sequence length="57" mass="6857">MVTIDIDYKNYLPAPSVYLAYFELLKSHNFIENLETNQEIFDLFLETFVEELDHLEK</sequence>
<organism evidence="1 2">
    <name type="scientific">Candidatus Lokiarchaeum ossiferum</name>
    <dbReference type="NCBI Taxonomy" id="2951803"/>
    <lineage>
        <taxon>Archaea</taxon>
        <taxon>Promethearchaeati</taxon>
        <taxon>Promethearchaeota</taxon>
        <taxon>Promethearchaeia</taxon>
        <taxon>Promethearchaeales</taxon>
        <taxon>Promethearchaeaceae</taxon>
        <taxon>Candidatus Lokiarchaeum</taxon>
    </lineage>
</organism>
<evidence type="ECO:0000313" key="2">
    <source>
        <dbReference type="Proteomes" id="UP001208689"/>
    </source>
</evidence>
<reference evidence="1" key="1">
    <citation type="submission" date="2022-09" db="EMBL/GenBank/DDBJ databases">
        <title>Actin cytoskeleton and complex cell architecture in an #Asgard archaeon.</title>
        <authorList>
            <person name="Ponce Toledo R.I."/>
            <person name="Schleper C."/>
            <person name="Rodrigues Oliveira T."/>
            <person name="Wollweber F."/>
            <person name="Xu J."/>
            <person name="Rittmann S."/>
            <person name="Klingl A."/>
            <person name="Pilhofer M."/>
        </authorList>
    </citation>
    <scope>NUCLEOTIDE SEQUENCE</scope>
    <source>
        <strain evidence="1">B-35</strain>
    </source>
</reference>
<protein>
    <submittedName>
        <fullName evidence="1">Uncharacterized protein</fullName>
    </submittedName>
</protein>
<proteinExistence type="predicted"/>